<dbReference type="GO" id="GO:0003964">
    <property type="term" value="F:RNA-directed DNA polymerase activity"/>
    <property type="evidence" value="ECO:0007669"/>
    <property type="project" value="UniProtKB-KW"/>
</dbReference>
<sequence>MSGIYPLRRRFESCILPNWMSLGGEPGHFSIGDRLTLIKSVLDSIPIYYLSFFKAPLKIINLLESLRARFFWGFKDGARGISRVKWNSIILNHKMGGLSVGSIHAKNFGLLGKWKRRTWCEILKAVDNIKKIDPSFEVPSALKSPMVQMICFGKILGLMEVLGSKTFIQALVPTISGTPGFHAKSIFVFGVLRSIGYILDDRSKVLNEDIFPFIQRISKAWISARCKVPSASWSCWIPKTGSLLSCNKVCSGFVVFGSLNG</sequence>
<organism evidence="1">
    <name type="scientific">Tanacetum cinerariifolium</name>
    <name type="common">Dalmatian daisy</name>
    <name type="synonym">Chrysanthemum cinerariifolium</name>
    <dbReference type="NCBI Taxonomy" id="118510"/>
    <lineage>
        <taxon>Eukaryota</taxon>
        <taxon>Viridiplantae</taxon>
        <taxon>Streptophyta</taxon>
        <taxon>Embryophyta</taxon>
        <taxon>Tracheophyta</taxon>
        <taxon>Spermatophyta</taxon>
        <taxon>Magnoliopsida</taxon>
        <taxon>eudicotyledons</taxon>
        <taxon>Gunneridae</taxon>
        <taxon>Pentapetalae</taxon>
        <taxon>asterids</taxon>
        <taxon>campanulids</taxon>
        <taxon>Asterales</taxon>
        <taxon>Asteraceae</taxon>
        <taxon>Asteroideae</taxon>
        <taxon>Anthemideae</taxon>
        <taxon>Anthemidinae</taxon>
        <taxon>Tanacetum</taxon>
    </lineage>
</organism>
<dbReference type="EMBL" id="BKCJ010272756">
    <property type="protein sequence ID" value="GEZ38703.1"/>
    <property type="molecule type" value="Genomic_DNA"/>
</dbReference>
<proteinExistence type="predicted"/>
<dbReference type="AlphaFoldDB" id="A0A699ICB3"/>
<keyword evidence="1" id="KW-0808">Transferase</keyword>
<feature type="non-terminal residue" evidence="1">
    <location>
        <position position="261"/>
    </location>
</feature>
<keyword evidence="1" id="KW-0695">RNA-directed DNA polymerase</keyword>
<protein>
    <submittedName>
        <fullName evidence="1">Reverse transcriptase domain, reverse transcriptase zinc-binding domain protein</fullName>
    </submittedName>
</protein>
<accession>A0A699ICB3</accession>
<gene>
    <name evidence="1" type="ORF">Tci_510676</name>
</gene>
<reference evidence="1" key="1">
    <citation type="journal article" date="2019" name="Sci. Rep.">
        <title>Draft genome of Tanacetum cinerariifolium, the natural source of mosquito coil.</title>
        <authorList>
            <person name="Yamashiro T."/>
            <person name="Shiraishi A."/>
            <person name="Satake H."/>
            <person name="Nakayama K."/>
        </authorList>
    </citation>
    <scope>NUCLEOTIDE SEQUENCE</scope>
</reference>
<dbReference type="PANTHER" id="PTHR33116:SF79">
    <property type="entry name" value="REVERSE TRANSCRIPTASE DOMAIN, ZINC FINGER, CCHC-TYPE-RELATED"/>
    <property type="match status" value="1"/>
</dbReference>
<evidence type="ECO:0000313" key="1">
    <source>
        <dbReference type="EMBL" id="GEZ38703.1"/>
    </source>
</evidence>
<name>A0A699ICB3_TANCI</name>
<comment type="caution">
    <text evidence="1">The sequence shown here is derived from an EMBL/GenBank/DDBJ whole genome shotgun (WGS) entry which is preliminary data.</text>
</comment>
<keyword evidence="1" id="KW-0548">Nucleotidyltransferase</keyword>
<dbReference type="PANTHER" id="PTHR33116">
    <property type="entry name" value="REVERSE TRANSCRIPTASE ZINC-BINDING DOMAIN-CONTAINING PROTEIN-RELATED-RELATED"/>
    <property type="match status" value="1"/>
</dbReference>